<comment type="similarity">
    <text evidence="2">Belongs to the Fe(2+)-trafficking protein family.</text>
</comment>
<accession>M1M3D9</accession>
<evidence type="ECO:0000313" key="4">
    <source>
        <dbReference type="Proteomes" id="UP000011547"/>
    </source>
</evidence>
<dbReference type="AlphaFoldDB" id="M1M3D9"/>
<name>M1M3D9_9PROT</name>
<dbReference type="GO" id="GO:0005506">
    <property type="term" value="F:iron ion binding"/>
    <property type="evidence" value="ECO:0007669"/>
    <property type="project" value="UniProtKB-UniRule"/>
</dbReference>
<reference evidence="3 4" key="1">
    <citation type="journal article" date="2013" name="Genome Biol. Evol.">
        <title>Genome evolution and phylogenomic analysis of candidatus kinetoplastibacterium, the betaproteobacterial endosymbionts of strigomonas and angomonas.</title>
        <authorList>
            <person name="Alves J.M."/>
            <person name="Serrano M.G."/>
            <person name="Maia da Silva F."/>
            <person name="Voegtly L.J."/>
            <person name="Matveyev A.V."/>
            <person name="Teixeira M.M."/>
            <person name="Camargo E.P."/>
            <person name="Buck G.A."/>
        </authorList>
    </citation>
    <scope>NUCLEOTIDE SEQUENCE [LARGE SCALE GENOMIC DNA]</scope>
    <source>
        <strain evidence="3 4">TCC079E</strain>
    </source>
</reference>
<dbReference type="PIRSF" id="PIRSF029827">
    <property type="entry name" value="Fe_traffic_YggX"/>
    <property type="match status" value="1"/>
</dbReference>
<dbReference type="InterPro" id="IPR007457">
    <property type="entry name" value="Fe_traffick_prot_YggX"/>
</dbReference>
<keyword evidence="4" id="KW-1185">Reference proteome</keyword>
<dbReference type="HOGENOM" id="CLU_170994_0_0_4"/>
<proteinExistence type="inferred from homology"/>
<dbReference type="OrthoDB" id="9804318at2"/>
<evidence type="ECO:0000313" key="3">
    <source>
        <dbReference type="EMBL" id="AGF46750.1"/>
    </source>
</evidence>
<dbReference type="eggNOG" id="COG2924">
    <property type="taxonomic scope" value="Bacteria"/>
</dbReference>
<comment type="function">
    <text evidence="2">Could be a mediator in iron transactions between iron acquisition and iron-requiring processes, such as synthesis and/or repair of Fe-S clusters in biosynthetic enzymes.</text>
</comment>
<keyword evidence="1 2" id="KW-0408">Iron</keyword>
<organism evidence="3 4">
    <name type="scientific">Candidatus Kinetoplastidibacterium desouzai TCC079E</name>
    <dbReference type="NCBI Taxonomy" id="1208919"/>
    <lineage>
        <taxon>Bacteria</taxon>
        <taxon>Pseudomonadati</taxon>
        <taxon>Pseudomonadota</taxon>
        <taxon>Betaproteobacteria</taxon>
        <taxon>Candidatus Kinetoplastidibacterium</taxon>
    </lineage>
</organism>
<dbReference type="SUPFAM" id="SSF111148">
    <property type="entry name" value="YggX-like"/>
    <property type="match status" value="1"/>
</dbReference>
<dbReference type="PATRIC" id="fig|1208919.3.peg.188"/>
<gene>
    <name evidence="3" type="ORF">CDSE_0428</name>
</gene>
<dbReference type="EMBL" id="CP003803">
    <property type="protein sequence ID" value="AGF46750.1"/>
    <property type="molecule type" value="Genomic_DNA"/>
</dbReference>
<dbReference type="Pfam" id="PF04362">
    <property type="entry name" value="Iron_traffic"/>
    <property type="match status" value="1"/>
</dbReference>
<dbReference type="Gene3D" id="1.10.3880.10">
    <property type="entry name" value="Fe(II) trafficking protein YggX"/>
    <property type="match status" value="1"/>
</dbReference>
<sequence>MSKHIVNCIKLKCETEGLEKPPFPGMLGKRIWDNISKTAWEEWQSIQTRLINENRLNLADVKSRNFLRKKMESFLFEDEKIEADGYNPTI</sequence>
<dbReference type="HAMAP" id="MF_00686">
    <property type="entry name" value="Fe_traffic_YggX"/>
    <property type="match status" value="1"/>
</dbReference>
<dbReference type="InterPro" id="IPR036766">
    <property type="entry name" value="Fe_traffick_prot_YggX_sf"/>
</dbReference>
<dbReference type="PANTHER" id="PTHR36965:SF1">
    <property type="entry name" value="FE(2+)-TRAFFICKING PROTEIN-RELATED"/>
    <property type="match status" value="1"/>
</dbReference>
<protein>
    <recommendedName>
        <fullName evidence="2">Probable Fe(2+)-trafficking protein</fullName>
    </recommendedName>
</protein>
<dbReference type="PANTHER" id="PTHR36965">
    <property type="entry name" value="FE(2+)-TRAFFICKING PROTEIN-RELATED"/>
    <property type="match status" value="1"/>
</dbReference>
<dbReference type="Proteomes" id="UP000011547">
    <property type="component" value="Chromosome"/>
</dbReference>
<evidence type="ECO:0000256" key="2">
    <source>
        <dbReference type="HAMAP-Rule" id="MF_00686"/>
    </source>
</evidence>
<evidence type="ECO:0000256" key="1">
    <source>
        <dbReference type="ARBA" id="ARBA00023004"/>
    </source>
</evidence>
<dbReference type="GO" id="GO:0034599">
    <property type="term" value="P:cellular response to oxidative stress"/>
    <property type="evidence" value="ECO:0007669"/>
    <property type="project" value="TreeGrafter"/>
</dbReference>
<dbReference type="GO" id="GO:0005829">
    <property type="term" value="C:cytosol"/>
    <property type="evidence" value="ECO:0007669"/>
    <property type="project" value="TreeGrafter"/>
</dbReference>
<dbReference type="KEGG" id="kde:CDSE_0428"/>
<dbReference type="NCBIfam" id="NF003817">
    <property type="entry name" value="PRK05408.1"/>
    <property type="match status" value="1"/>
</dbReference>
<dbReference type="STRING" id="1208919.CDSE_0428"/>
<dbReference type="RefSeq" id="WP_015396161.1">
    <property type="nucleotide sequence ID" value="NC_020294.1"/>
</dbReference>